<protein>
    <recommendedName>
        <fullName evidence="14">Cyclin-like domain-containing protein</fullName>
    </recommendedName>
</protein>
<evidence type="ECO:0000256" key="11">
    <source>
        <dbReference type="ARBA" id="ARBA00023306"/>
    </source>
</evidence>
<feature type="region of interest" description="Disordered" evidence="13">
    <location>
        <begin position="849"/>
        <end position="897"/>
    </location>
</feature>
<evidence type="ECO:0000256" key="1">
    <source>
        <dbReference type="ARBA" id="ARBA00004123"/>
    </source>
</evidence>
<evidence type="ECO:0000256" key="4">
    <source>
        <dbReference type="ARBA" id="ARBA00022553"/>
    </source>
</evidence>
<dbReference type="GO" id="GO:0005634">
    <property type="term" value="C:nucleus"/>
    <property type="evidence" value="ECO:0007669"/>
    <property type="project" value="UniProtKB-SubCell"/>
</dbReference>
<evidence type="ECO:0000313" key="15">
    <source>
        <dbReference type="EMBL" id="KAK9512068.1"/>
    </source>
</evidence>
<dbReference type="InterPro" id="IPR043198">
    <property type="entry name" value="Cyclin/Ssn8"/>
</dbReference>
<dbReference type="Pfam" id="PF00134">
    <property type="entry name" value="Cyclin_N"/>
    <property type="match status" value="1"/>
</dbReference>
<feature type="compositionally biased region" description="Low complexity" evidence="13">
    <location>
        <begin position="620"/>
        <end position="632"/>
    </location>
</feature>
<name>A0AAW1DMA8_9HEMI</name>
<dbReference type="Gene3D" id="1.10.472.10">
    <property type="entry name" value="Cyclin-like"/>
    <property type="match status" value="2"/>
</dbReference>
<dbReference type="GO" id="GO:0016538">
    <property type="term" value="F:cyclin-dependent protein serine/threonine kinase regulator activity"/>
    <property type="evidence" value="ECO:0007669"/>
    <property type="project" value="InterPro"/>
</dbReference>
<feature type="region of interest" description="Disordered" evidence="13">
    <location>
        <begin position="356"/>
        <end position="425"/>
    </location>
</feature>
<dbReference type="FunFam" id="1.10.472.10:FF:000009">
    <property type="entry name" value="cyclin-T2 isoform X1"/>
    <property type="match status" value="1"/>
</dbReference>
<feature type="region of interest" description="Disordered" evidence="13">
    <location>
        <begin position="263"/>
        <end position="291"/>
    </location>
</feature>
<keyword evidence="10" id="KW-0539">Nucleus</keyword>
<feature type="compositionally biased region" description="Basic residues" evidence="13">
    <location>
        <begin position="778"/>
        <end position="802"/>
    </location>
</feature>
<feature type="compositionally biased region" description="Polar residues" evidence="13">
    <location>
        <begin position="883"/>
        <end position="897"/>
    </location>
</feature>
<feature type="compositionally biased region" description="Basic and acidic residues" evidence="13">
    <location>
        <begin position="853"/>
        <end position="869"/>
    </location>
</feature>
<evidence type="ECO:0000256" key="6">
    <source>
        <dbReference type="ARBA" id="ARBA00022843"/>
    </source>
</evidence>
<dbReference type="GO" id="GO:0006357">
    <property type="term" value="P:regulation of transcription by RNA polymerase II"/>
    <property type="evidence" value="ECO:0007669"/>
    <property type="project" value="InterPro"/>
</dbReference>
<dbReference type="SMART" id="SM00385">
    <property type="entry name" value="CYCLIN"/>
    <property type="match status" value="1"/>
</dbReference>
<dbReference type="InterPro" id="IPR013763">
    <property type="entry name" value="Cyclin-like_dom"/>
</dbReference>
<dbReference type="Proteomes" id="UP001461498">
    <property type="component" value="Unassembled WGS sequence"/>
</dbReference>
<feature type="region of interest" description="Disordered" evidence="13">
    <location>
        <begin position="309"/>
        <end position="340"/>
    </location>
</feature>
<dbReference type="InterPro" id="IPR036915">
    <property type="entry name" value="Cyclin-like_sf"/>
</dbReference>
<feature type="domain" description="Cyclin-like" evidence="14">
    <location>
        <begin position="38"/>
        <end position="137"/>
    </location>
</feature>
<evidence type="ECO:0000259" key="14">
    <source>
        <dbReference type="SMART" id="SM00385"/>
    </source>
</evidence>
<evidence type="ECO:0000256" key="7">
    <source>
        <dbReference type="ARBA" id="ARBA00023015"/>
    </source>
</evidence>
<dbReference type="CDD" id="cd20538">
    <property type="entry name" value="CYCLIN_CCNT_rpt1"/>
    <property type="match status" value="1"/>
</dbReference>
<comment type="similarity">
    <text evidence="2">Belongs to the cyclin family. Cyclin C subfamily.</text>
</comment>
<feature type="region of interest" description="Disordered" evidence="13">
    <location>
        <begin position="617"/>
        <end position="638"/>
    </location>
</feature>
<keyword evidence="8 12" id="KW-0195">Cyclin</keyword>
<feature type="compositionally biased region" description="Polar residues" evidence="13">
    <location>
        <begin position="529"/>
        <end position="557"/>
    </location>
</feature>
<dbReference type="GO" id="GO:0051301">
    <property type="term" value="P:cell division"/>
    <property type="evidence" value="ECO:0007669"/>
    <property type="project" value="UniProtKB-KW"/>
</dbReference>
<proteinExistence type="inferred from homology"/>
<reference evidence="15 16" key="1">
    <citation type="submission" date="2022-12" db="EMBL/GenBank/DDBJ databases">
        <title>Chromosome-level genome assembly of true bugs.</title>
        <authorList>
            <person name="Ma L."/>
            <person name="Li H."/>
        </authorList>
    </citation>
    <scope>NUCLEOTIDE SEQUENCE [LARGE SCALE GENOMIC DNA]</scope>
    <source>
        <strain evidence="15">Lab_2022b</strain>
    </source>
</reference>
<keyword evidence="4" id="KW-0597">Phosphoprotein</keyword>
<accession>A0AAW1DMA8</accession>
<keyword evidence="6" id="KW-0832">Ubl conjugation</keyword>
<comment type="caution">
    <text evidence="15">The sequence shown here is derived from an EMBL/GenBank/DDBJ whole genome shotgun (WGS) entry which is preliminary data.</text>
</comment>
<feature type="compositionally biased region" description="Low complexity" evidence="13">
    <location>
        <begin position="404"/>
        <end position="423"/>
    </location>
</feature>
<evidence type="ECO:0000256" key="10">
    <source>
        <dbReference type="ARBA" id="ARBA00023242"/>
    </source>
</evidence>
<feature type="region of interest" description="Disordered" evidence="13">
    <location>
        <begin position="453"/>
        <end position="486"/>
    </location>
</feature>
<keyword evidence="7" id="KW-0805">Transcription regulation</keyword>
<feature type="region of interest" description="Disordered" evidence="13">
    <location>
        <begin position="776"/>
        <end position="806"/>
    </location>
</feature>
<evidence type="ECO:0000313" key="16">
    <source>
        <dbReference type="Proteomes" id="UP001461498"/>
    </source>
</evidence>
<dbReference type="FunFam" id="1.10.472.10:FF:000004">
    <property type="entry name" value="Cyclin T2"/>
    <property type="match status" value="1"/>
</dbReference>
<dbReference type="AlphaFoldDB" id="A0AAW1DMA8"/>
<feature type="compositionally biased region" description="Low complexity" evidence="13">
    <location>
        <begin position="356"/>
        <end position="368"/>
    </location>
</feature>
<dbReference type="SUPFAM" id="SSF47954">
    <property type="entry name" value="Cyclin-like"/>
    <property type="match status" value="2"/>
</dbReference>
<keyword evidence="16" id="KW-1185">Reference proteome</keyword>
<feature type="region of interest" description="Disordered" evidence="13">
    <location>
        <begin position="527"/>
        <end position="557"/>
    </location>
</feature>
<keyword evidence="9" id="KW-0804">Transcription</keyword>
<evidence type="ECO:0000256" key="5">
    <source>
        <dbReference type="ARBA" id="ARBA00022618"/>
    </source>
</evidence>
<comment type="subcellular location">
    <subcellularLocation>
        <location evidence="1">Nucleus</location>
    </subcellularLocation>
</comment>
<sequence length="897" mass="98969">MAAEEKWYFTREQLANTPSRKSGYDADKELSCRQQAANFIQDMGQRLQVNQLCINTAIVYMHRFYMFHSFTRFHRNAMAAAALFLAAKVEEQPRKLEHVIKVAQICLHREQPPPDVKSEVYIEQAQELVVNENILLQTLGFDVAIDHPHTHVVKCCHLVRASKDLAQTSYFMASNSLHLTTMCLQYKPTVVACFCIHLACKWSNWEIPQSNEGKPWFWYIDKTVSQELLEQLTDEFLVIFDKCPSRLKKKIMSISSNQNPTILSAFSNEGDKKRNGEGSSNQSGITFGGSGDDFKKKQEFLRHHPDYKKHHMAHHGRSDSHSMSKSSCMFGPPTRTIPQNHSIAGVVNSSSVLRSLSSSCSSSSNSKSAVDAGSLISGKPEHLHHRPRRPDDKQQQPLLHPPNSSSTSASSSSSSSSSSSNSSIRNHELITTQSSQYKKYDKVSSASVLSDFQTSSTNSNANNSSNSSNNRIAMSSSNSSSYLNTSQSHIQSTSNLYLQQQQQQLIVSSHIPSTQANNLMLQQPNQQNTEVLSRISSTDTISQNASGQALGSSVSNKHQPQLLTPKQLLIQSAVSSSQLTTQPSLPVPTITNQTKAKSPVVMVPHQQPATTKVVERSIFSPEKSTPPSESTKLGPSVTSSSFLTPAVVQQQQHNVVSQPSNPINQLQSSNVLRKKADSMLNDSSNLMAHTKLTDEPSSSSVVQNKLATTVSVLNQPHHPLVNETVIKPASEIKEGIICDTVTSSTETVQPLVNIPVSVSSVIAVNAASEEALLLTKEQKKKKKKHKEHKDKHKEKHKHKHKSRDPEPIVITIPKEKLTLPQQAHEQGILKIKIAKDKIATSISPASTGLKIKIPKEKIKESRKRDRSEDSAAGGGPGKFHRPNGTTLQVGMEQTGQH</sequence>
<keyword evidence="3" id="KW-1017">Isopeptide bond</keyword>
<evidence type="ECO:0000256" key="9">
    <source>
        <dbReference type="ARBA" id="ARBA00023163"/>
    </source>
</evidence>
<gene>
    <name evidence="15" type="ORF">O3M35_000577</name>
</gene>
<dbReference type="Pfam" id="PF21797">
    <property type="entry name" value="CycT2-like_C"/>
    <property type="match status" value="1"/>
</dbReference>
<organism evidence="15 16">
    <name type="scientific">Rhynocoris fuscipes</name>
    <dbReference type="NCBI Taxonomy" id="488301"/>
    <lineage>
        <taxon>Eukaryota</taxon>
        <taxon>Metazoa</taxon>
        <taxon>Ecdysozoa</taxon>
        <taxon>Arthropoda</taxon>
        <taxon>Hexapoda</taxon>
        <taxon>Insecta</taxon>
        <taxon>Pterygota</taxon>
        <taxon>Neoptera</taxon>
        <taxon>Paraneoptera</taxon>
        <taxon>Hemiptera</taxon>
        <taxon>Heteroptera</taxon>
        <taxon>Panheteroptera</taxon>
        <taxon>Cimicomorpha</taxon>
        <taxon>Reduviidae</taxon>
        <taxon>Harpactorinae</taxon>
        <taxon>Harpactorini</taxon>
        <taxon>Rhynocoris</taxon>
    </lineage>
</organism>
<evidence type="ECO:0000256" key="12">
    <source>
        <dbReference type="RuleBase" id="RU000383"/>
    </source>
</evidence>
<evidence type="ECO:0000256" key="3">
    <source>
        <dbReference type="ARBA" id="ARBA00022499"/>
    </source>
</evidence>
<dbReference type="PANTHER" id="PTHR10026">
    <property type="entry name" value="CYCLIN"/>
    <property type="match status" value="1"/>
</dbReference>
<feature type="compositionally biased region" description="Low complexity" evidence="13">
    <location>
        <begin position="455"/>
        <end position="486"/>
    </location>
</feature>
<keyword evidence="11" id="KW-0131">Cell cycle</keyword>
<evidence type="ECO:0000256" key="13">
    <source>
        <dbReference type="SAM" id="MobiDB-lite"/>
    </source>
</evidence>
<dbReference type="CDD" id="cd20539">
    <property type="entry name" value="CYCLIN_CCNT_rpt2"/>
    <property type="match status" value="1"/>
</dbReference>
<evidence type="ECO:0000256" key="8">
    <source>
        <dbReference type="ARBA" id="ARBA00023127"/>
    </source>
</evidence>
<evidence type="ECO:0000256" key="2">
    <source>
        <dbReference type="ARBA" id="ARBA00008638"/>
    </source>
</evidence>
<keyword evidence="5" id="KW-0132">Cell division</keyword>
<dbReference type="EMBL" id="JAPXFL010000001">
    <property type="protein sequence ID" value="KAK9512068.1"/>
    <property type="molecule type" value="Genomic_DNA"/>
</dbReference>
<dbReference type="InterPro" id="IPR006671">
    <property type="entry name" value="Cyclin_N"/>
</dbReference>